<feature type="region of interest" description="Disordered" evidence="1">
    <location>
        <begin position="71"/>
        <end position="119"/>
    </location>
</feature>
<sequence length="297" mass="32879">MDPFEDAERVFEPPNTARWAEKSPGKDTAGTSKAAARAGLRRSGPRDSVFVKEPRASKEAALQWFCESSMPLSAGVGGKRKAMPIELDEEEDEDEGDSGLNHRSSSDDDDDRAMSSSLQIPDSSFLETIHYLAAQQYASRSDDRFEKHQSSSLVALGVFLEEFTAYHLAGSPPAAVASNKGTEEALKEIEGQIKKDLQRLRQTRTFFLPRPNRSHRKGTRYGDRHWRTEATKRKYALPTLLLDSASDEGQEADGVSQTVEGEDRISEKRDSGGDAEGTEREKFDDGSQESEESAEDV</sequence>
<feature type="compositionally biased region" description="Acidic residues" evidence="1">
    <location>
        <begin position="286"/>
        <end position="297"/>
    </location>
</feature>
<feature type="compositionally biased region" description="Acidic residues" evidence="1">
    <location>
        <begin position="86"/>
        <end position="97"/>
    </location>
</feature>
<feature type="region of interest" description="Disordered" evidence="1">
    <location>
        <begin position="1"/>
        <end position="54"/>
    </location>
</feature>
<evidence type="ECO:0000313" key="2">
    <source>
        <dbReference type="EMBL" id="PWN93411.1"/>
    </source>
</evidence>
<reference evidence="2" key="1">
    <citation type="journal article" date="2018" name="Mol. Biol. Evol.">
        <title>Broad Genomic Sampling Reveals a Smut Pathogenic Ancestry of the Fungal Clade Ustilaginomycotina.</title>
        <authorList>
            <person name="Kijpornyongpan T."/>
            <person name="Mondo S.J."/>
            <person name="Barry K."/>
            <person name="Sandor L."/>
            <person name="Lee J."/>
            <person name="Lipzen A."/>
            <person name="Pangilinan J."/>
            <person name="LaButti K."/>
            <person name="Hainaut M."/>
            <person name="Henrissat B."/>
            <person name="Grigoriev I.V."/>
            <person name="Spatafora J.W."/>
            <person name="Aime M.C."/>
        </authorList>
    </citation>
    <scope>NUCLEOTIDE SEQUENCE [LARGE SCALE GENOMIC DNA]</scope>
    <source>
        <strain evidence="2">MCA 4198</strain>
    </source>
</reference>
<name>A0A316YW49_9BASI</name>
<dbReference type="RefSeq" id="XP_025380609.1">
    <property type="nucleotide sequence ID" value="XM_025523364.1"/>
</dbReference>
<organism evidence="2 3">
    <name type="scientific">Acaromyces ingoldii</name>
    <dbReference type="NCBI Taxonomy" id="215250"/>
    <lineage>
        <taxon>Eukaryota</taxon>
        <taxon>Fungi</taxon>
        <taxon>Dikarya</taxon>
        <taxon>Basidiomycota</taxon>
        <taxon>Ustilaginomycotina</taxon>
        <taxon>Exobasidiomycetes</taxon>
        <taxon>Exobasidiales</taxon>
        <taxon>Cryptobasidiaceae</taxon>
        <taxon>Acaromyces</taxon>
    </lineage>
</organism>
<dbReference type="GeneID" id="37045280"/>
<feature type="region of interest" description="Disordered" evidence="1">
    <location>
        <begin position="241"/>
        <end position="297"/>
    </location>
</feature>
<evidence type="ECO:0000313" key="3">
    <source>
        <dbReference type="Proteomes" id="UP000245768"/>
    </source>
</evidence>
<accession>A0A316YW49</accession>
<proteinExistence type="predicted"/>
<gene>
    <name evidence="2" type="ORF">FA10DRAFT_277231</name>
</gene>
<dbReference type="AlphaFoldDB" id="A0A316YW49"/>
<dbReference type="Proteomes" id="UP000245768">
    <property type="component" value="Unassembled WGS sequence"/>
</dbReference>
<dbReference type="InParanoid" id="A0A316YW49"/>
<evidence type="ECO:0000256" key="1">
    <source>
        <dbReference type="SAM" id="MobiDB-lite"/>
    </source>
</evidence>
<keyword evidence="3" id="KW-1185">Reference proteome</keyword>
<feature type="compositionally biased region" description="Basic and acidic residues" evidence="1">
    <location>
        <begin position="261"/>
        <end position="285"/>
    </location>
</feature>
<protein>
    <submittedName>
        <fullName evidence="2">Uncharacterized protein</fullName>
    </submittedName>
</protein>
<dbReference type="EMBL" id="KZ819634">
    <property type="protein sequence ID" value="PWN93411.1"/>
    <property type="molecule type" value="Genomic_DNA"/>
</dbReference>
<feature type="compositionally biased region" description="Basic and acidic residues" evidence="1">
    <location>
        <begin position="1"/>
        <end position="11"/>
    </location>
</feature>